<reference evidence="3 4" key="1">
    <citation type="journal article" name="Sci. Rep.">
        <title>Telomere-to-telomere assembled and centromere annotated genomes of the two main subspecies of the button mushroom Agaricus bisporus reveal especially polymorphic chromosome ends.</title>
        <authorList>
            <person name="Sonnenberg A.S.M."/>
            <person name="Sedaghat-Telgerd N."/>
            <person name="Lavrijssen B."/>
            <person name="Ohm R.A."/>
            <person name="Hendrickx P.M."/>
            <person name="Scholtmeijer K."/>
            <person name="Baars J.J.P."/>
            <person name="van Peer A."/>
        </authorList>
    </citation>
    <scope>NUCLEOTIDE SEQUENCE [LARGE SCALE GENOMIC DNA]</scope>
    <source>
        <strain evidence="3 4">H119_p4</strain>
    </source>
</reference>
<feature type="region of interest" description="Disordered" evidence="1">
    <location>
        <begin position="61"/>
        <end position="82"/>
    </location>
</feature>
<comment type="caution">
    <text evidence="3">The sequence shown here is derived from an EMBL/GenBank/DDBJ whole genome shotgun (WGS) entry which is preliminary data.</text>
</comment>
<proteinExistence type="predicted"/>
<dbReference type="InterPro" id="IPR000219">
    <property type="entry name" value="DH_dom"/>
</dbReference>
<sequence>MSSASELSPPSSASSEDESFYSGLLTGPHPPLLPTPACVSFEFSIPMLQCDNSYDTPNSLYPSPTFTSEPLTRNQSPDFNSKPILDATSCRRQKKGDPLPQLLYRSRTIPPQPLVETSGTLPLSESQSHGFCSPHTPFIPHTVGTEAVISLAWTGELSFPIVASGRAPSRIGATLMWPKVKISDAEMAVTRRASWHGPCGGSDRSERTRNNHLEETVARPFRHKRWTLADAIADHGVTNEELVELLEKLRLCFLCSAERSFHSLDPDAQTLVSGSSTKGDPSLLMTDDHFSILAVDESKAWSSARRIFLVCREFILTERNYHLSLQFLVKGESQPAPSSLMLSRLPALIDISGHFLKLMEMNPSVLGICITFLDLYKLLEKIYMQWCEVVGEFFITDKVKVSGPLVKRSNGTPATFNILNEPKRSITLAKRVGTWGKEKYSRCSLDNIASMVTENVKGKARNKTPIHDLAILPTQRITRYVLLFKDLMINSPLSIRPTTERAAEAATMLAQKADNAQGHVAFQLQASRA</sequence>
<dbReference type="PROSITE" id="PS50010">
    <property type="entry name" value="DH_2"/>
    <property type="match status" value="1"/>
</dbReference>
<dbReference type="SUPFAM" id="SSF48065">
    <property type="entry name" value="DBL homology domain (DH-domain)"/>
    <property type="match status" value="1"/>
</dbReference>
<dbReference type="InterPro" id="IPR035899">
    <property type="entry name" value="DBL_dom_sf"/>
</dbReference>
<organism evidence="3 4">
    <name type="scientific">Agaricus bisporus var. burnettii</name>
    <dbReference type="NCBI Taxonomy" id="192524"/>
    <lineage>
        <taxon>Eukaryota</taxon>
        <taxon>Fungi</taxon>
        <taxon>Dikarya</taxon>
        <taxon>Basidiomycota</taxon>
        <taxon>Agaricomycotina</taxon>
        <taxon>Agaricomycetes</taxon>
        <taxon>Agaricomycetidae</taxon>
        <taxon>Agaricales</taxon>
        <taxon>Agaricineae</taxon>
        <taxon>Agaricaceae</taxon>
        <taxon>Agaricus</taxon>
    </lineage>
</organism>
<gene>
    <name evidence="3" type="ORF">Agabi119p4_429</name>
</gene>
<evidence type="ECO:0000313" key="4">
    <source>
        <dbReference type="Proteomes" id="UP000629468"/>
    </source>
</evidence>
<dbReference type="AlphaFoldDB" id="A0A8H7FAQ9"/>
<feature type="compositionally biased region" description="Polar residues" evidence="1">
    <location>
        <begin position="61"/>
        <end position="79"/>
    </location>
</feature>
<accession>A0A8H7FAQ9</accession>
<protein>
    <recommendedName>
        <fullName evidence="2">DH domain-containing protein</fullName>
    </recommendedName>
</protein>
<name>A0A8H7FAQ9_AGABI</name>
<evidence type="ECO:0000313" key="3">
    <source>
        <dbReference type="EMBL" id="KAF7784264.1"/>
    </source>
</evidence>
<feature type="domain" description="DH" evidence="2">
    <location>
        <begin position="306"/>
        <end position="516"/>
    </location>
</feature>
<evidence type="ECO:0000259" key="2">
    <source>
        <dbReference type="PROSITE" id="PS50010"/>
    </source>
</evidence>
<dbReference type="EMBL" id="JABXXO010000001">
    <property type="protein sequence ID" value="KAF7784264.1"/>
    <property type="molecule type" value="Genomic_DNA"/>
</dbReference>
<dbReference type="GO" id="GO:0005085">
    <property type="term" value="F:guanyl-nucleotide exchange factor activity"/>
    <property type="evidence" value="ECO:0007669"/>
    <property type="project" value="InterPro"/>
</dbReference>
<feature type="region of interest" description="Disordered" evidence="1">
    <location>
        <begin position="1"/>
        <end position="22"/>
    </location>
</feature>
<feature type="compositionally biased region" description="Low complexity" evidence="1">
    <location>
        <begin position="1"/>
        <end position="14"/>
    </location>
</feature>
<dbReference type="Proteomes" id="UP000629468">
    <property type="component" value="Unassembled WGS sequence"/>
</dbReference>
<evidence type="ECO:0000256" key="1">
    <source>
        <dbReference type="SAM" id="MobiDB-lite"/>
    </source>
</evidence>
<dbReference type="Gene3D" id="1.20.900.10">
    <property type="entry name" value="Dbl homology (DH) domain"/>
    <property type="match status" value="1"/>
</dbReference>
<dbReference type="Pfam" id="PF00621">
    <property type="entry name" value="RhoGEF"/>
    <property type="match status" value="1"/>
</dbReference>